<dbReference type="AlphaFoldDB" id="A0A1G7IYD9"/>
<evidence type="ECO:0000313" key="2">
    <source>
        <dbReference type="Proteomes" id="UP000323502"/>
    </source>
</evidence>
<proteinExistence type="predicted"/>
<evidence type="ECO:0000313" key="1">
    <source>
        <dbReference type="EMBL" id="SDF17691.1"/>
    </source>
</evidence>
<sequence>MRFLFLLAAAPFLLANTGDPDPALIPPAVKAMLDAAVASGNENDISTIVRYALNASPEAADAINAVVEAWRDEKSASKTRTVREAGVFDLWRGRAELGGYATTGNTDNLGVTAIIDLTREGLQWRHKVYLQADYQEASNVTNREHYLARYEPNYKLNADIYVYGSALYESDKFLGYFNRYSGSAGAGYSVIRGRRVTLDLELGPAFRHTEFTDDTIESSLAARGNVNFGWKLTNAISLNQTTSAYLQEFNSTVSSVTGLNARLLGPLSAQMSYTVQYESQPPVGRRTTDTTTRASLVYSF</sequence>
<dbReference type="Proteomes" id="UP000323502">
    <property type="component" value="Unassembled WGS sequence"/>
</dbReference>
<dbReference type="EMBL" id="FNBI01000002">
    <property type="protein sequence ID" value="SDF17691.1"/>
    <property type="molecule type" value="Genomic_DNA"/>
</dbReference>
<protein>
    <submittedName>
        <fullName evidence="1">Putative salt-induced outer membrane protein</fullName>
    </submittedName>
</protein>
<keyword evidence="2" id="KW-1185">Reference proteome</keyword>
<name>A0A1G7IYD9_9SPHN</name>
<dbReference type="InterPro" id="IPR007433">
    <property type="entry name" value="DUF481"/>
</dbReference>
<organism evidence="1 2">
    <name type="scientific">Sphingomonas carotinifaciens</name>
    <dbReference type="NCBI Taxonomy" id="1166323"/>
    <lineage>
        <taxon>Bacteria</taxon>
        <taxon>Pseudomonadati</taxon>
        <taxon>Pseudomonadota</taxon>
        <taxon>Alphaproteobacteria</taxon>
        <taxon>Sphingomonadales</taxon>
        <taxon>Sphingomonadaceae</taxon>
        <taxon>Sphingomonas</taxon>
    </lineage>
</organism>
<reference evidence="1 2" key="1">
    <citation type="submission" date="2016-10" db="EMBL/GenBank/DDBJ databases">
        <authorList>
            <person name="Varghese N."/>
            <person name="Submissions S."/>
        </authorList>
    </citation>
    <scope>NUCLEOTIDE SEQUENCE [LARGE SCALE GENOMIC DNA]</scope>
    <source>
        <strain evidence="1 2">S7-754</strain>
    </source>
</reference>
<dbReference type="RefSeq" id="WP_235903924.1">
    <property type="nucleotide sequence ID" value="NZ_CP178397.1"/>
</dbReference>
<accession>A0A1G7IYD9</accession>
<dbReference type="Pfam" id="PF04338">
    <property type="entry name" value="DUF481"/>
    <property type="match status" value="1"/>
</dbReference>
<gene>
    <name evidence="1" type="ORF">SAMN05216557_102430</name>
</gene>